<dbReference type="PROSITE" id="PS00497">
    <property type="entry name" value="TYROSINASE_1"/>
    <property type="match status" value="1"/>
</dbReference>
<organism evidence="5 6">
    <name type="scientific">Diplogelasinospora grovesii</name>
    <dbReference type="NCBI Taxonomy" id="303347"/>
    <lineage>
        <taxon>Eukaryota</taxon>
        <taxon>Fungi</taxon>
        <taxon>Dikarya</taxon>
        <taxon>Ascomycota</taxon>
        <taxon>Pezizomycotina</taxon>
        <taxon>Sordariomycetes</taxon>
        <taxon>Sordariomycetidae</taxon>
        <taxon>Sordariales</taxon>
        <taxon>Diplogelasinosporaceae</taxon>
        <taxon>Diplogelasinospora</taxon>
    </lineage>
</organism>
<dbReference type="EMBL" id="MU853870">
    <property type="protein sequence ID" value="KAK3936851.1"/>
    <property type="molecule type" value="Genomic_DNA"/>
</dbReference>
<feature type="domain" description="Tyrosinase copper-binding" evidence="4">
    <location>
        <begin position="303"/>
        <end position="314"/>
    </location>
</feature>
<accession>A0AAN6N1G2</accession>
<dbReference type="PANTHER" id="PTHR11474:SF125">
    <property type="entry name" value="N-ACETYL-6-HYDROXYTRYPTOPHAN OXIDASE IVOB-RELATED"/>
    <property type="match status" value="1"/>
</dbReference>
<evidence type="ECO:0000256" key="2">
    <source>
        <dbReference type="ARBA" id="ARBA00023002"/>
    </source>
</evidence>
<dbReference type="Pfam" id="PF00264">
    <property type="entry name" value="Tyrosinase"/>
    <property type="match status" value="1"/>
</dbReference>
<comment type="caution">
    <text evidence="5">The sequence shown here is derived from an EMBL/GenBank/DDBJ whole genome shotgun (WGS) entry which is preliminary data.</text>
</comment>
<evidence type="ECO:0000256" key="1">
    <source>
        <dbReference type="ARBA" id="ARBA00022723"/>
    </source>
</evidence>
<proteinExistence type="predicted"/>
<name>A0AAN6N1G2_9PEZI</name>
<evidence type="ECO:0000259" key="3">
    <source>
        <dbReference type="PROSITE" id="PS00497"/>
    </source>
</evidence>
<dbReference type="InterPro" id="IPR002227">
    <property type="entry name" value="Tyrosinase_Cu-bd"/>
</dbReference>
<dbReference type="AlphaFoldDB" id="A0AAN6N1G2"/>
<sequence>MGQQALAVSLPKWEQFAIGSGLALTGLNSIALLNSLGNFKGSCNPSNLKVRQEWRTLSKAQRKNFIAAVKCVQQTPSLFPAGQVPGSFSLFDDFVYVHLNQTPFIHATATFLTWHRYYTHAYEKRLQVCGYNGNIPYWEWGYDVNSPRDSPVFDGSDTSLGSDGAYVQHEGLQLAQPGVDSVVSIAPGTGGGCVYAGPFANMTVHLGPVAMPLYGSTNSTGEANPVADNPRCLKRDLNADSARRWTTFRNTTDLILNNQNVEWFQAIMQGDPRYGLGSLGVPGGGHYIIGGDPGSDPFISPGDPVFYLHHAQIDRIYWIWQMLDFANRQNVFGTGTIMNTPPSNNVTVNEWIDITPLNSENKQIKDLMSTVGGSPFCYVYI</sequence>
<evidence type="ECO:0000313" key="5">
    <source>
        <dbReference type="EMBL" id="KAK3936851.1"/>
    </source>
</evidence>
<gene>
    <name evidence="5" type="ORF">QBC46DRAFT_268785</name>
</gene>
<feature type="domain" description="Tyrosinase copper-binding" evidence="3">
    <location>
        <begin position="106"/>
        <end position="123"/>
    </location>
</feature>
<evidence type="ECO:0000313" key="6">
    <source>
        <dbReference type="Proteomes" id="UP001303473"/>
    </source>
</evidence>
<protein>
    <submittedName>
        <fullName evidence="5">Tyrosinase-like protein</fullName>
    </submittedName>
</protein>
<dbReference type="GO" id="GO:0046872">
    <property type="term" value="F:metal ion binding"/>
    <property type="evidence" value="ECO:0007669"/>
    <property type="project" value="UniProtKB-KW"/>
</dbReference>
<keyword evidence="1" id="KW-0479">Metal-binding</keyword>
<dbReference type="Gene3D" id="1.10.1280.10">
    <property type="entry name" value="Di-copper center containing domain from catechol oxidase"/>
    <property type="match status" value="1"/>
</dbReference>
<dbReference type="SUPFAM" id="SSF48056">
    <property type="entry name" value="Di-copper centre-containing domain"/>
    <property type="match status" value="1"/>
</dbReference>
<dbReference type="InterPro" id="IPR050316">
    <property type="entry name" value="Tyrosinase/Hemocyanin"/>
</dbReference>
<dbReference type="PRINTS" id="PR00092">
    <property type="entry name" value="TYROSINASE"/>
</dbReference>
<dbReference type="InterPro" id="IPR008922">
    <property type="entry name" value="Di-copper_centre_dom_sf"/>
</dbReference>
<dbReference type="GO" id="GO:0016491">
    <property type="term" value="F:oxidoreductase activity"/>
    <property type="evidence" value="ECO:0007669"/>
    <property type="project" value="UniProtKB-KW"/>
</dbReference>
<dbReference type="Proteomes" id="UP001303473">
    <property type="component" value="Unassembled WGS sequence"/>
</dbReference>
<keyword evidence="6" id="KW-1185">Reference proteome</keyword>
<dbReference type="PROSITE" id="PS00498">
    <property type="entry name" value="TYROSINASE_2"/>
    <property type="match status" value="1"/>
</dbReference>
<reference evidence="6" key="1">
    <citation type="journal article" date="2023" name="Mol. Phylogenet. Evol.">
        <title>Genome-scale phylogeny and comparative genomics of the fungal order Sordariales.</title>
        <authorList>
            <person name="Hensen N."/>
            <person name="Bonometti L."/>
            <person name="Westerberg I."/>
            <person name="Brannstrom I.O."/>
            <person name="Guillou S."/>
            <person name="Cros-Aarteil S."/>
            <person name="Calhoun S."/>
            <person name="Haridas S."/>
            <person name="Kuo A."/>
            <person name="Mondo S."/>
            <person name="Pangilinan J."/>
            <person name="Riley R."/>
            <person name="LaButti K."/>
            <person name="Andreopoulos B."/>
            <person name="Lipzen A."/>
            <person name="Chen C."/>
            <person name="Yan M."/>
            <person name="Daum C."/>
            <person name="Ng V."/>
            <person name="Clum A."/>
            <person name="Steindorff A."/>
            <person name="Ohm R.A."/>
            <person name="Martin F."/>
            <person name="Silar P."/>
            <person name="Natvig D.O."/>
            <person name="Lalanne C."/>
            <person name="Gautier V."/>
            <person name="Ament-Velasquez S.L."/>
            <person name="Kruys A."/>
            <person name="Hutchinson M.I."/>
            <person name="Powell A.J."/>
            <person name="Barry K."/>
            <person name="Miller A.N."/>
            <person name="Grigoriev I.V."/>
            <person name="Debuchy R."/>
            <person name="Gladieux P."/>
            <person name="Hiltunen Thoren M."/>
            <person name="Johannesson H."/>
        </authorList>
    </citation>
    <scope>NUCLEOTIDE SEQUENCE [LARGE SCALE GENOMIC DNA]</scope>
    <source>
        <strain evidence="6">CBS 340.73</strain>
    </source>
</reference>
<evidence type="ECO:0000259" key="4">
    <source>
        <dbReference type="PROSITE" id="PS00498"/>
    </source>
</evidence>
<dbReference type="PANTHER" id="PTHR11474">
    <property type="entry name" value="TYROSINASE FAMILY MEMBER"/>
    <property type="match status" value="1"/>
</dbReference>
<keyword evidence="2" id="KW-0560">Oxidoreductase</keyword>